<keyword evidence="3" id="KW-1185">Reference proteome</keyword>
<sequence length="251" mass="30708">MVLMMAATAVSAVAPAAAQDAGGDARARFQARLGGGQGARGEQGTERRENRAERRDDRRDARNERRDDQRDARIERNDDRRDARIERNDDRRDARIERRDDQRDARNERRGDWRDGRSERRDDRRDNNNDWRNDRRDTRWDRRDDRRQAQRWNRGWRSDNRYDWQRYRYQNRNAFRVGRYYAPHRHSYSRLSIGLFLGSSFYGNRYWINDPWQYRLPPAYPGTRWVRYYDDVLLVDTYNGEVIDVIYDFFW</sequence>
<gene>
    <name evidence="2" type="ORF">IC614_08595</name>
</gene>
<proteinExistence type="predicted"/>
<dbReference type="Pfam" id="PF11776">
    <property type="entry name" value="RcnB"/>
    <property type="match status" value="1"/>
</dbReference>
<dbReference type="EMBL" id="CP065592">
    <property type="protein sequence ID" value="QPQ54405.1"/>
    <property type="molecule type" value="Genomic_DNA"/>
</dbReference>
<dbReference type="Proteomes" id="UP000594873">
    <property type="component" value="Chromosome"/>
</dbReference>
<feature type="region of interest" description="Disordered" evidence="1">
    <location>
        <begin position="33"/>
        <end position="68"/>
    </location>
</feature>
<organism evidence="2 3">
    <name type="scientific">Allosphingosinicella flava</name>
    <dbReference type="NCBI Taxonomy" id="2771430"/>
    <lineage>
        <taxon>Bacteria</taxon>
        <taxon>Pseudomonadati</taxon>
        <taxon>Pseudomonadota</taxon>
        <taxon>Alphaproteobacteria</taxon>
        <taxon>Sphingomonadales</taxon>
        <taxon>Sphingomonadaceae</taxon>
        <taxon>Allosphingosinicella</taxon>
    </lineage>
</organism>
<evidence type="ECO:0000313" key="3">
    <source>
        <dbReference type="Proteomes" id="UP000594873"/>
    </source>
</evidence>
<dbReference type="InterPro" id="IPR024572">
    <property type="entry name" value="RcnB"/>
</dbReference>
<dbReference type="AlphaFoldDB" id="A0A7T2GIA4"/>
<dbReference type="KEGG" id="sflv:IC614_08595"/>
<dbReference type="Gene3D" id="3.10.450.160">
    <property type="entry name" value="inner membrane protein cigr"/>
    <property type="match status" value="1"/>
</dbReference>
<dbReference type="RefSeq" id="WP_200970932.1">
    <property type="nucleotide sequence ID" value="NZ_CP065592.1"/>
</dbReference>
<protein>
    <submittedName>
        <fullName evidence="2">RcnB family protein</fullName>
    </submittedName>
</protein>
<feature type="compositionally biased region" description="Basic and acidic residues" evidence="1">
    <location>
        <begin position="43"/>
        <end position="68"/>
    </location>
</feature>
<feature type="region of interest" description="Disordered" evidence="1">
    <location>
        <begin position="100"/>
        <end position="128"/>
    </location>
</feature>
<accession>A0A7T2GIA4</accession>
<name>A0A7T2GIA4_9SPHN</name>
<evidence type="ECO:0000313" key="2">
    <source>
        <dbReference type="EMBL" id="QPQ54405.1"/>
    </source>
</evidence>
<evidence type="ECO:0000256" key="1">
    <source>
        <dbReference type="SAM" id="MobiDB-lite"/>
    </source>
</evidence>
<reference evidence="2 3" key="1">
    <citation type="submission" date="2020-11" db="EMBL/GenBank/DDBJ databases">
        <title>Genome seq and assembly of Sphingosinicella sp.</title>
        <authorList>
            <person name="Chhetri G."/>
        </authorList>
    </citation>
    <scope>NUCLEOTIDE SEQUENCE [LARGE SCALE GENOMIC DNA]</scope>
    <source>
        <strain evidence="2 3">UDD2</strain>
    </source>
</reference>